<dbReference type="RefSeq" id="XP_018002657.1">
    <property type="nucleotide sequence ID" value="XM_018141897.1"/>
</dbReference>
<dbReference type="InterPro" id="IPR023271">
    <property type="entry name" value="Aquaporin-like"/>
</dbReference>
<dbReference type="STRING" id="1664694.A0A0N1P2N0"/>
<feature type="transmembrane region" description="Helical" evidence="8">
    <location>
        <begin position="206"/>
        <end position="228"/>
    </location>
</feature>
<dbReference type="Proteomes" id="UP000038010">
    <property type="component" value="Unassembled WGS sequence"/>
</dbReference>
<feature type="transmembrane region" description="Helical" evidence="8">
    <location>
        <begin position="84"/>
        <end position="106"/>
    </location>
</feature>
<dbReference type="InterPro" id="IPR000292">
    <property type="entry name" value="For/NO2_transpt"/>
</dbReference>
<comment type="similarity">
    <text evidence="6">Belongs to the FNT transporter (TC 1.A.16) family.</text>
</comment>
<dbReference type="Gene3D" id="1.20.1080.10">
    <property type="entry name" value="Glycerol uptake facilitator protein"/>
    <property type="match status" value="1"/>
</dbReference>
<dbReference type="PANTHER" id="PTHR30520">
    <property type="entry name" value="FORMATE TRANSPORTER-RELATED"/>
    <property type="match status" value="1"/>
</dbReference>
<reference evidence="9 10" key="1">
    <citation type="submission" date="2015-06" db="EMBL/GenBank/DDBJ databases">
        <title>Draft genome of the ant-associated black yeast Phialophora attae CBS 131958.</title>
        <authorList>
            <person name="Moreno L.F."/>
            <person name="Stielow B.J."/>
            <person name="de Hoog S."/>
            <person name="Vicente V.A."/>
            <person name="Weiss V.A."/>
            <person name="de Vries M."/>
            <person name="Cruz L.M."/>
            <person name="Souza E.M."/>
        </authorList>
    </citation>
    <scope>NUCLEOTIDE SEQUENCE [LARGE SCALE GENOMIC DNA]</scope>
    <source>
        <strain evidence="9 10">CBS 131958</strain>
    </source>
</reference>
<comment type="caution">
    <text evidence="9">The sequence shown here is derived from an EMBL/GenBank/DDBJ whole genome shotgun (WGS) entry which is preliminary data.</text>
</comment>
<keyword evidence="4 8" id="KW-1133">Transmembrane helix</keyword>
<name>A0A0N1P2N0_9EURO</name>
<feature type="transmembrane region" description="Helical" evidence="8">
    <location>
        <begin position="42"/>
        <end position="64"/>
    </location>
</feature>
<dbReference type="EMBL" id="LFJN01000006">
    <property type="protein sequence ID" value="KPI42694.1"/>
    <property type="molecule type" value="Genomic_DNA"/>
</dbReference>
<dbReference type="VEuPathDB" id="FungiDB:AB675_1967"/>
<evidence type="ECO:0000256" key="5">
    <source>
        <dbReference type="ARBA" id="ARBA00023136"/>
    </source>
</evidence>
<keyword evidence="10" id="KW-1185">Reference proteome</keyword>
<organism evidence="9 10">
    <name type="scientific">Cyphellophora attinorum</name>
    <dbReference type="NCBI Taxonomy" id="1664694"/>
    <lineage>
        <taxon>Eukaryota</taxon>
        <taxon>Fungi</taxon>
        <taxon>Dikarya</taxon>
        <taxon>Ascomycota</taxon>
        <taxon>Pezizomycotina</taxon>
        <taxon>Eurotiomycetes</taxon>
        <taxon>Chaetothyriomycetidae</taxon>
        <taxon>Chaetothyriales</taxon>
        <taxon>Cyphellophoraceae</taxon>
        <taxon>Cyphellophora</taxon>
    </lineage>
</organism>
<feature type="region of interest" description="Disordered" evidence="7">
    <location>
        <begin position="282"/>
        <end position="317"/>
    </location>
</feature>
<comment type="subcellular location">
    <subcellularLocation>
        <location evidence="1">Membrane</location>
        <topology evidence="1">Multi-pass membrane protein</topology>
    </subcellularLocation>
</comment>
<gene>
    <name evidence="9" type="ORF">AB675_1967</name>
</gene>
<feature type="transmembrane region" description="Helical" evidence="8">
    <location>
        <begin position="176"/>
        <end position="194"/>
    </location>
</feature>
<keyword evidence="5 8" id="KW-0472">Membrane</keyword>
<sequence length="317" mass="34438">MSKPTLSDVDKYHLVDAYSPPETHHLLAEAGVAKSKLPWIDLILKSLLGGAFIAMGAAFDITIAGGSPGLRASNPALVTMIGAFLFPVGFTFIILTNTELATSNFFTMMFSTLMRRTTIYDLTRNWVTSYIFNFAGALFFAGVLTWWSDTLSTDAQSTYAVTQAEGRVNINWAYNFTRGIGCNWLVGLAMYLATSGRDNTSKIYGLWIPIWAFVGLGYQHSIANFYLVPIGMFYGSNFGVGKFIWNSVIPVTLGNIVGGASFCGCLFWVLYGREPTLVNEAGTQLGGDKRPGRNHHGAASLPNGPTNGQQHSGHDSV</sequence>
<dbReference type="OrthoDB" id="4829at2759"/>
<dbReference type="Pfam" id="PF01226">
    <property type="entry name" value="Form_Nir_trans"/>
    <property type="match status" value="1"/>
</dbReference>
<dbReference type="GO" id="GO:0015513">
    <property type="term" value="F:high-affinity secondary active nitrite transmembrane transporter activity"/>
    <property type="evidence" value="ECO:0007669"/>
    <property type="project" value="TreeGrafter"/>
</dbReference>
<evidence type="ECO:0000256" key="1">
    <source>
        <dbReference type="ARBA" id="ARBA00004141"/>
    </source>
</evidence>
<evidence type="ECO:0000313" key="9">
    <source>
        <dbReference type="EMBL" id="KPI42694.1"/>
    </source>
</evidence>
<evidence type="ECO:0000313" key="10">
    <source>
        <dbReference type="Proteomes" id="UP000038010"/>
    </source>
</evidence>
<evidence type="ECO:0000256" key="3">
    <source>
        <dbReference type="ARBA" id="ARBA00022692"/>
    </source>
</evidence>
<evidence type="ECO:0000256" key="6">
    <source>
        <dbReference type="ARBA" id="ARBA00049660"/>
    </source>
</evidence>
<evidence type="ECO:0000256" key="4">
    <source>
        <dbReference type="ARBA" id="ARBA00022989"/>
    </source>
</evidence>
<protein>
    <submittedName>
        <fullName evidence="9">Putative formate transporter</fullName>
    </submittedName>
</protein>
<dbReference type="GO" id="GO:0015707">
    <property type="term" value="P:nitrite transport"/>
    <property type="evidence" value="ECO:0007669"/>
    <property type="project" value="TreeGrafter"/>
</dbReference>
<feature type="transmembrane region" description="Helical" evidence="8">
    <location>
        <begin position="127"/>
        <end position="147"/>
    </location>
</feature>
<dbReference type="FunFam" id="1.20.1080.10:FF:000011">
    <property type="entry name" value="Formate family transporter"/>
    <property type="match status" value="1"/>
</dbReference>
<accession>A0A0N1P2N0</accession>
<evidence type="ECO:0000256" key="7">
    <source>
        <dbReference type="SAM" id="MobiDB-lite"/>
    </source>
</evidence>
<feature type="transmembrane region" description="Helical" evidence="8">
    <location>
        <begin position="248"/>
        <end position="271"/>
    </location>
</feature>
<keyword evidence="3 8" id="KW-0812">Transmembrane</keyword>
<evidence type="ECO:0000256" key="2">
    <source>
        <dbReference type="ARBA" id="ARBA00022448"/>
    </source>
</evidence>
<dbReference type="GO" id="GO:0005886">
    <property type="term" value="C:plasma membrane"/>
    <property type="evidence" value="ECO:0007669"/>
    <property type="project" value="TreeGrafter"/>
</dbReference>
<proteinExistence type="inferred from homology"/>
<dbReference type="PANTHER" id="PTHR30520:SF6">
    <property type="entry name" value="FORMATE_NITRATE FAMILY TRANSPORTER (EUROFUNG)"/>
    <property type="match status" value="1"/>
</dbReference>
<evidence type="ECO:0000256" key="8">
    <source>
        <dbReference type="SAM" id="Phobius"/>
    </source>
</evidence>
<dbReference type="AlphaFoldDB" id="A0A0N1P2N0"/>
<dbReference type="GeneID" id="28733777"/>
<keyword evidence="2" id="KW-0813">Transport</keyword>